<keyword evidence="1" id="KW-1133">Transmembrane helix</keyword>
<reference evidence="2" key="1">
    <citation type="submission" date="2015-01" db="EMBL/GenBank/DDBJ databases">
        <title>The Genome Sequence of Cryptococcus gattii CA1280.</title>
        <authorList>
            <consortium name="The Broad Institute Genomics Platform"/>
            <person name="Cuomo C."/>
            <person name="Litvintseva A."/>
            <person name="Chen Y."/>
            <person name="Heitman J."/>
            <person name="Sun S."/>
            <person name="Springer D."/>
            <person name="Dromer F."/>
            <person name="Young S."/>
            <person name="Zeng Q."/>
            <person name="Gargeya S."/>
            <person name="Abouelleil A."/>
            <person name="Alvarado L."/>
            <person name="Chapman S.B."/>
            <person name="Gainer-Dewar J."/>
            <person name="Goldberg J."/>
            <person name="Griggs A."/>
            <person name="Gujja S."/>
            <person name="Hansen M."/>
            <person name="Howarth C."/>
            <person name="Imamovic A."/>
            <person name="Larimer J."/>
            <person name="Murphy C."/>
            <person name="Naylor J."/>
            <person name="Pearson M."/>
            <person name="Priest M."/>
            <person name="Roberts A."/>
            <person name="Saif S."/>
            <person name="Shea T."/>
            <person name="Sykes S."/>
            <person name="Wortman J."/>
            <person name="Nusbaum C."/>
            <person name="Birren B."/>
        </authorList>
    </citation>
    <scope>NUCLEOTIDE SEQUENCE [LARGE SCALE GENOMIC DNA]</scope>
    <source>
        <strain evidence="2">CA1280</strain>
    </source>
</reference>
<protein>
    <submittedName>
        <fullName evidence="2">Uncharacterized protein</fullName>
    </submittedName>
</protein>
<dbReference type="PANTHER" id="PTHR28180:SF2">
    <property type="entry name" value="PEROXISOMAL PROTEIN 2"/>
    <property type="match status" value="1"/>
</dbReference>
<accession>A0A0D0VHK0</accession>
<dbReference type="HOGENOM" id="CLU_1294347_0_0_1"/>
<proteinExistence type="predicted"/>
<dbReference type="EMBL" id="KN847986">
    <property type="protein sequence ID" value="KIR45984.1"/>
    <property type="molecule type" value="Genomic_DNA"/>
</dbReference>
<dbReference type="InterPro" id="IPR052999">
    <property type="entry name" value="PTS1_Protein"/>
</dbReference>
<keyword evidence="1" id="KW-0472">Membrane</keyword>
<dbReference type="PANTHER" id="PTHR28180">
    <property type="entry name" value="CONSERVED MITOCHONDRIAL PROTEIN-RELATED"/>
    <property type="match status" value="1"/>
</dbReference>
<organism evidence="2">
    <name type="scientific">Cryptococcus bacillisporus CA1280</name>
    <dbReference type="NCBI Taxonomy" id="1296109"/>
    <lineage>
        <taxon>Eukaryota</taxon>
        <taxon>Fungi</taxon>
        <taxon>Dikarya</taxon>
        <taxon>Basidiomycota</taxon>
        <taxon>Agaricomycotina</taxon>
        <taxon>Tremellomycetes</taxon>
        <taxon>Tremellales</taxon>
        <taxon>Cryptococcaceae</taxon>
        <taxon>Cryptococcus</taxon>
        <taxon>Cryptococcus gattii species complex</taxon>
    </lineage>
</organism>
<gene>
    <name evidence="2" type="ORF">I312_04954</name>
</gene>
<dbReference type="OrthoDB" id="5392202at2759"/>
<name>A0A0D0VHK0_CRYGA</name>
<evidence type="ECO:0000313" key="2">
    <source>
        <dbReference type="EMBL" id="KIR45984.1"/>
    </source>
</evidence>
<evidence type="ECO:0000256" key="1">
    <source>
        <dbReference type="SAM" id="Phobius"/>
    </source>
</evidence>
<sequence>MYPSSQAYKMAAASVKLSPTLKSVVNLSSALPSGIPAPSPAITSKLFDTIRSKAPPNLSRHAWLTLGTAALFTVNSPDAICQLWNYAGRNKEDAVVMREVGLKCISFNGIPRTINGLGALRAHMPDDVKQVLTTQAYRSLTCASLANLTHPMSPRLPHAVDHYGMPFTHLITKSSSPNSQLPILISRYIFLTHTMVLYSPILLIFLLLESVVF</sequence>
<feature type="transmembrane region" description="Helical" evidence="1">
    <location>
        <begin position="188"/>
        <end position="208"/>
    </location>
</feature>
<keyword evidence="1" id="KW-0812">Transmembrane</keyword>
<dbReference type="AlphaFoldDB" id="A0A0D0VHK0"/>